<sequence>MVHIWICDDDKEFLEKFVMVIQEAMESLKQEFRIRKYTDAKQLQFELEDINKPVDIFFLDILIGEENGINLAQEIRKRKGETPIVFLSMNKEYVFDAFDVMPLKYLLKGKFTTEEVREILQKAVNLIKENEKKMFIYKKGHFLHQLPLKEIHYFEVMNRLITIHGDGICEEFYSTMDQVEKTVENSQFLRVHRSYLINMNQVNRIEDKAIFLFDGTEIPIGGKYVENIQKYFKFLLSRI</sequence>
<evidence type="ECO:0000256" key="1">
    <source>
        <dbReference type="ARBA" id="ARBA00018672"/>
    </source>
</evidence>
<dbReference type="SMART" id="SM00850">
    <property type="entry name" value="LytTR"/>
    <property type="match status" value="1"/>
</dbReference>
<dbReference type="PROSITE" id="PS50930">
    <property type="entry name" value="HTH_LYTTR"/>
    <property type="match status" value="1"/>
</dbReference>
<dbReference type="Proteomes" id="UP000054874">
    <property type="component" value="Unassembled WGS sequence"/>
</dbReference>
<dbReference type="SUPFAM" id="SSF52172">
    <property type="entry name" value="CheY-like"/>
    <property type="match status" value="1"/>
</dbReference>
<comment type="function">
    <text evidence="2">May play the central regulatory role in sporulation. It may be an element of the effector pathway responsible for the activation of sporulation genes in response to nutritional stress. Spo0A may act in concert with spo0H (a sigma factor) to control the expression of some genes that are critical to the sporulation process.</text>
</comment>
<dbReference type="AlphaFoldDB" id="A0A0V8QDJ1"/>
<evidence type="ECO:0000313" key="7">
    <source>
        <dbReference type="Proteomes" id="UP000054874"/>
    </source>
</evidence>
<dbReference type="Gene3D" id="3.40.50.2300">
    <property type="match status" value="1"/>
</dbReference>
<dbReference type="PANTHER" id="PTHR37299:SF1">
    <property type="entry name" value="STAGE 0 SPORULATION PROTEIN A HOMOLOG"/>
    <property type="match status" value="1"/>
</dbReference>
<dbReference type="Pfam" id="PF04397">
    <property type="entry name" value="LytTR"/>
    <property type="match status" value="1"/>
</dbReference>
<evidence type="ECO:0000256" key="3">
    <source>
        <dbReference type="PROSITE-ProRule" id="PRU00169"/>
    </source>
</evidence>
<feature type="domain" description="Response regulatory" evidence="4">
    <location>
        <begin position="3"/>
        <end position="123"/>
    </location>
</feature>
<dbReference type="InterPro" id="IPR007492">
    <property type="entry name" value="LytTR_DNA-bd_dom"/>
</dbReference>
<evidence type="ECO:0000256" key="2">
    <source>
        <dbReference type="ARBA" id="ARBA00024867"/>
    </source>
</evidence>
<reference evidence="6 7" key="1">
    <citation type="submission" date="2015-11" db="EMBL/GenBank/DDBJ databases">
        <title>Butyribacter intestini gen. nov., sp. nov., a butyric acid-producing bacterium of the family Lachnospiraceae isolated from the human faeces.</title>
        <authorList>
            <person name="Zou Y."/>
            <person name="Xue W."/>
            <person name="Luo G."/>
            <person name="Lv M."/>
        </authorList>
    </citation>
    <scope>NUCLEOTIDE SEQUENCE [LARGE SCALE GENOMIC DNA]</scope>
    <source>
        <strain evidence="6 7">ACET-33324</strain>
    </source>
</reference>
<evidence type="ECO:0000259" key="5">
    <source>
        <dbReference type="PROSITE" id="PS50930"/>
    </source>
</evidence>
<protein>
    <recommendedName>
        <fullName evidence="1">Stage 0 sporulation protein A homolog</fullName>
    </recommendedName>
</protein>
<feature type="modified residue" description="4-aspartylphosphate" evidence="3">
    <location>
        <position position="60"/>
    </location>
</feature>
<evidence type="ECO:0000313" key="6">
    <source>
        <dbReference type="EMBL" id="KSV58478.1"/>
    </source>
</evidence>
<dbReference type="InterPro" id="IPR046947">
    <property type="entry name" value="LytR-like"/>
</dbReference>
<keyword evidence="3" id="KW-0597">Phosphoprotein</keyword>
<name>A0A0V8QDJ1_9FIRM</name>
<dbReference type="InterPro" id="IPR011006">
    <property type="entry name" value="CheY-like_superfamily"/>
</dbReference>
<organism evidence="6 7">
    <name type="scientific">Acetivibrio ethanolgignens</name>
    <dbReference type="NCBI Taxonomy" id="290052"/>
    <lineage>
        <taxon>Bacteria</taxon>
        <taxon>Bacillati</taxon>
        <taxon>Bacillota</taxon>
        <taxon>Clostridia</taxon>
        <taxon>Eubacteriales</taxon>
        <taxon>Oscillospiraceae</taxon>
        <taxon>Acetivibrio</taxon>
    </lineage>
</organism>
<dbReference type="GO" id="GO:0000156">
    <property type="term" value="F:phosphorelay response regulator activity"/>
    <property type="evidence" value="ECO:0007669"/>
    <property type="project" value="InterPro"/>
</dbReference>
<dbReference type="SMART" id="SM00448">
    <property type="entry name" value="REC"/>
    <property type="match status" value="1"/>
</dbReference>
<dbReference type="STRING" id="290052.ASU35_12710"/>
<dbReference type="Gene3D" id="2.40.50.1020">
    <property type="entry name" value="LytTr DNA-binding domain"/>
    <property type="match status" value="1"/>
</dbReference>
<proteinExistence type="predicted"/>
<dbReference type="Pfam" id="PF00072">
    <property type="entry name" value="Response_reg"/>
    <property type="match status" value="1"/>
</dbReference>
<dbReference type="PANTHER" id="PTHR37299">
    <property type="entry name" value="TRANSCRIPTIONAL REGULATOR-RELATED"/>
    <property type="match status" value="1"/>
</dbReference>
<feature type="domain" description="HTH LytTR-type" evidence="5">
    <location>
        <begin position="135"/>
        <end position="234"/>
    </location>
</feature>
<dbReference type="RefSeq" id="WP_058353271.1">
    <property type="nucleotide sequence ID" value="NZ_CABMMD010000170.1"/>
</dbReference>
<evidence type="ECO:0000259" key="4">
    <source>
        <dbReference type="PROSITE" id="PS50110"/>
    </source>
</evidence>
<comment type="caution">
    <text evidence="6">The sequence shown here is derived from an EMBL/GenBank/DDBJ whole genome shotgun (WGS) entry which is preliminary data.</text>
</comment>
<dbReference type="GO" id="GO:0003677">
    <property type="term" value="F:DNA binding"/>
    <property type="evidence" value="ECO:0007669"/>
    <property type="project" value="InterPro"/>
</dbReference>
<gene>
    <name evidence="6" type="ORF">ASU35_12710</name>
</gene>
<accession>A0A0V8QDJ1</accession>
<keyword evidence="7" id="KW-1185">Reference proteome</keyword>
<dbReference type="PROSITE" id="PS50110">
    <property type="entry name" value="RESPONSE_REGULATORY"/>
    <property type="match status" value="1"/>
</dbReference>
<dbReference type="OrthoDB" id="9774865at2"/>
<dbReference type="InterPro" id="IPR001789">
    <property type="entry name" value="Sig_transdc_resp-reg_receiver"/>
</dbReference>
<dbReference type="EMBL" id="LNAM01000170">
    <property type="protein sequence ID" value="KSV58478.1"/>
    <property type="molecule type" value="Genomic_DNA"/>
</dbReference>